<dbReference type="PANTHER" id="PTHR12901:SF10">
    <property type="entry name" value="COENZYME Q-BINDING PROTEIN COQ10, MITOCHONDRIAL"/>
    <property type="match status" value="1"/>
</dbReference>
<dbReference type="Proteomes" id="UP000651208">
    <property type="component" value="Unassembled WGS sequence"/>
</dbReference>
<evidence type="ECO:0000313" key="4">
    <source>
        <dbReference type="EMBL" id="MBC9130467.1"/>
    </source>
</evidence>
<dbReference type="EMBL" id="JABURY010000008">
    <property type="protein sequence ID" value="MBC9130467.1"/>
    <property type="molecule type" value="Genomic_DNA"/>
</dbReference>
<dbReference type="SUPFAM" id="SSF55961">
    <property type="entry name" value="Bet v1-like"/>
    <property type="match status" value="1"/>
</dbReference>
<feature type="domain" description="Coenzyme Q-binding protein COQ10 START" evidence="3">
    <location>
        <begin position="11"/>
        <end position="135"/>
    </location>
</feature>
<keyword evidence="2" id="KW-1277">Toxin-antitoxin system</keyword>
<dbReference type="Pfam" id="PF03364">
    <property type="entry name" value="Polyketide_cyc"/>
    <property type="match status" value="1"/>
</dbReference>
<dbReference type="Gene3D" id="3.30.530.20">
    <property type="match status" value="1"/>
</dbReference>
<dbReference type="InterPro" id="IPR044996">
    <property type="entry name" value="COQ10-like"/>
</dbReference>
<evidence type="ECO:0000256" key="2">
    <source>
        <dbReference type="ARBA" id="ARBA00022649"/>
    </source>
</evidence>
<dbReference type="InterPro" id="IPR023393">
    <property type="entry name" value="START-like_dom_sf"/>
</dbReference>
<evidence type="ECO:0000313" key="5">
    <source>
        <dbReference type="Proteomes" id="UP000651208"/>
    </source>
</evidence>
<dbReference type="RefSeq" id="WP_187754917.1">
    <property type="nucleotide sequence ID" value="NZ_JABURY010000008.1"/>
</dbReference>
<evidence type="ECO:0000256" key="1">
    <source>
        <dbReference type="ARBA" id="ARBA00008918"/>
    </source>
</evidence>
<comment type="similarity">
    <text evidence="1">Belongs to the ribosome association toxin RatA family.</text>
</comment>
<dbReference type="PANTHER" id="PTHR12901">
    <property type="entry name" value="SPERM PROTEIN HOMOLOG"/>
    <property type="match status" value="1"/>
</dbReference>
<gene>
    <name evidence="4" type="ORF">FcAc13_03990</name>
</gene>
<dbReference type="InterPro" id="IPR005031">
    <property type="entry name" value="COQ10_START"/>
</dbReference>
<protein>
    <submittedName>
        <fullName evidence="4">Type II toxin-antitoxin system RatA family toxin</fullName>
    </submittedName>
</protein>
<evidence type="ECO:0000259" key="3">
    <source>
        <dbReference type="Pfam" id="PF03364"/>
    </source>
</evidence>
<keyword evidence="5" id="KW-1185">Reference proteome</keyword>
<name>A0ABR7QW75_9GAMM</name>
<accession>A0ABR7QW75</accession>
<organism evidence="4 5">
    <name type="scientific">Frischella japonica</name>
    <dbReference type="NCBI Taxonomy" id="2741544"/>
    <lineage>
        <taxon>Bacteria</taxon>
        <taxon>Pseudomonadati</taxon>
        <taxon>Pseudomonadota</taxon>
        <taxon>Gammaproteobacteria</taxon>
        <taxon>Orbales</taxon>
        <taxon>Orbaceae</taxon>
        <taxon>Frischella</taxon>
    </lineage>
</organism>
<comment type="caution">
    <text evidence="4">The sequence shown here is derived from an EMBL/GenBank/DDBJ whole genome shotgun (WGS) entry which is preliminary data.</text>
</comment>
<dbReference type="CDD" id="cd07813">
    <property type="entry name" value="COQ10p_like"/>
    <property type="match status" value="1"/>
</dbReference>
<reference evidence="4 5" key="1">
    <citation type="submission" date="2020-06" db="EMBL/GenBank/DDBJ databases">
        <title>Frischella cerana isolated from Apis cerana gut homogenate.</title>
        <authorList>
            <person name="Wolter L.A."/>
            <person name="Suenami S."/>
            <person name="Miyazaki R."/>
        </authorList>
    </citation>
    <scope>NUCLEOTIDE SEQUENCE [LARGE SCALE GENOMIC DNA]</scope>
    <source>
        <strain evidence="4 5">Ac13</strain>
    </source>
</reference>
<sequence>MTRVYQEINEPYSAAQMFELVNDINAYPQFVPDCIDTGILQRENNLILAYIEIEKMGFKKQFTTINRLDAPNRIEISLIDGPFKHLVGTWTFTPISVGQCKITFDLTFEFKNKLLDVTFTPVFKEIMKNMVVAFTDRAKQLYGKK</sequence>
<proteinExistence type="inferred from homology"/>